<dbReference type="GO" id="GO:0016746">
    <property type="term" value="F:acyltransferase activity"/>
    <property type="evidence" value="ECO:0007669"/>
    <property type="project" value="UniProtKB-KW"/>
</dbReference>
<dbReference type="EC" id="2.3.1.n3" evidence="2"/>
<reference evidence="2" key="1">
    <citation type="submission" date="2020-02" db="EMBL/GenBank/DDBJ databases">
        <authorList>
            <person name="Meier V. D."/>
        </authorList>
    </citation>
    <scope>NUCLEOTIDE SEQUENCE</scope>
    <source>
        <strain evidence="2">AVDCRST_MAG12</strain>
    </source>
</reference>
<feature type="non-terminal residue" evidence="2">
    <location>
        <position position="1"/>
    </location>
</feature>
<name>A0A6J4SYC5_9ACTN</name>
<organism evidence="2">
    <name type="scientific">uncultured Rubrobacteraceae bacterium</name>
    <dbReference type="NCBI Taxonomy" id="349277"/>
    <lineage>
        <taxon>Bacteria</taxon>
        <taxon>Bacillati</taxon>
        <taxon>Actinomycetota</taxon>
        <taxon>Rubrobacteria</taxon>
        <taxon>Rubrobacterales</taxon>
        <taxon>Rubrobacteraceae</taxon>
        <taxon>environmental samples</taxon>
    </lineage>
</organism>
<feature type="region of interest" description="Disordered" evidence="1">
    <location>
        <begin position="1"/>
        <end position="110"/>
    </location>
</feature>
<dbReference type="EMBL" id="CADCVK010000432">
    <property type="protein sequence ID" value="CAA9508367.1"/>
    <property type="molecule type" value="Genomic_DNA"/>
</dbReference>
<keyword evidence="2" id="KW-0012">Acyltransferase</keyword>
<evidence type="ECO:0000313" key="2">
    <source>
        <dbReference type="EMBL" id="CAA9508367.1"/>
    </source>
</evidence>
<evidence type="ECO:0000256" key="1">
    <source>
        <dbReference type="SAM" id="MobiDB-lite"/>
    </source>
</evidence>
<accession>A0A6J4SYC5</accession>
<keyword evidence="2" id="KW-0808">Transferase</keyword>
<dbReference type="AlphaFoldDB" id="A0A6J4SYC5"/>
<gene>
    <name evidence="2" type="ORF">AVDCRST_MAG12-3086</name>
</gene>
<sequence length="197" mass="20321">GGDSARAFGLSPGGCAGRLPGRAGLRRGRAPGRQREHRDRKRPAGRREVGRHRDAPRGHAEGLRPGGAGEGARRERVAARRGGARGGRRALLAGLPEVQGGEGGCDGGGDVHRARAGRGARALRVLVGRGAPEPLHFAGRHRGDARQPVRVLADGPAAPVRALHGRGRRPRALPAQGERAGPARGHGTQGRTEGGGI</sequence>
<feature type="non-terminal residue" evidence="2">
    <location>
        <position position="197"/>
    </location>
</feature>
<feature type="compositionally biased region" description="Basic and acidic residues" evidence="1">
    <location>
        <begin position="45"/>
        <end position="62"/>
    </location>
</feature>
<proteinExistence type="predicted"/>
<protein>
    <submittedName>
        <fullName evidence="2">Acyl-phosphate:glycerol-3-phosphate O-acyltransferase PlsY (EC)</fullName>
        <ecNumber evidence="2">2.3.1.n3</ecNumber>
    </submittedName>
</protein>
<feature type="region of interest" description="Disordered" evidence="1">
    <location>
        <begin position="153"/>
        <end position="197"/>
    </location>
</feature>